<keyword evidence="1" id="KW-0812">Transmembrane</keyword>
<dbReference type="InterPro" id="IPR007658">
    <property type="entry name" value="DUF594"/>
</dbReference>
<feature type="transmembrane region" description="Helical" evidence="1">
    <location>
        <begin position="34"/>
        <end position="56"/>
    </location>
</feature>
<dbReference type="AlphaFoldDB" id="A0A6P5WX85"/>
<dbReference type="Proteomes" id="UP000515121">
    <property type="component" value="Unplaced"/>
</dbReference>
<evidence type="ECO:0000259" key="2">
    <source>
        <dbReference type="Pfam" id="PF13968"/>
    </source>
</evidence>
<evidence type="ECO:0000313" key="3">
    <source>
        <dbReference type="Proteomes" id="UP000515121"/>
    </source>
</evidence>
<dbReference type="OrthoDB" id="1689146at2759"/>
<sequence length="638" mass="73626">MLVWLTYLLADYVATVALSTLLKSSKEEITSSLVAFWAPFLLLHLGGPDTITAYSLEDNAQWMRHLFGLCVQVGVAFYVYFRFWTNSAHTFIGIPIFIAGINKYGERNWILRSANYEQFKNSLFATRKVENIEEEVGLGMEEEVEQLKDYLVHNRILEKYRYLHQAYLSFQLFKPLFSDLKLRVYKELMSSIYTLPCTNDQENLKLVATELGFLYDVLYTKVPIMLSPVGVILRCICFSSTVSALTAFTIFVSKSGYPKVDIAIAYLLLVGAILLEFYSAVVHVLSEWTMLWLTKGGNKFRYQAIASNWLLHIKKGKKVGMKSLAQHSLLSYCTKLNKSKSMFKKIIRIFDTDDTLMKFRHTTWENVDSYLTEFISDHIEMRFNKYAAMGNKIDVLSSLLGERGNSGITGTDPELKLSWTINEVEFTHSILLWHIATDILFYLQRPGNVGPYGQISKRLSDYMMYLLCMRPSMLPEGIGQVRHRETCKEAMNFLPRGLTITEAARVLFLSENLDDESRSLFLAIGGQRKSVFFDGCVLSRKLVMLVKQFRWDEEEKWKMIASVWADMLTYAASHCAWREHAKQLKQSKELLTHVALLMAHLGLSRHIEMAELSDDLKSEHHKPPWRWDKLHQLAYYLA</sequence>
<keyword evidence="3" id="KW-1185">Reference proteome</keyword>
<gene>
    <name evidence="4" type="primary">LOC111278356</name>
</gene>
<feature type="domain" description="DUF4220" evidence="2">
    <location>
        <begin position="4"/>
        <end position="332"/>
    </location>
</feature>
<keyword evidence="1" id="KW-0472">Membrane</keyword>
<feature type="transmembrane region" description="Helical" evidence="1">
    <location>
        <begin position="62"/>
        <end position="81"/>
    </location>
</feature>
<protein>
    <submittedName>
        <fullName evidence="4">Uncharacterized protein LOC111278356</fullName>
    </submittedName>
</protein>
<feature type="transmembrane region" description="Helical" evidence="1">
    <location>
        <begin position="231"/>
        <end position="252"/>
    </location>
</feature>
<dbReference type="InterPro" id="IPR025315">
    <property type="entry name" value="DUF4220"/>
</dbReference>
<dbReference type="Pfam" id="PF13968">
    <property type="entry name" value="DUF4220"/>
    <property type="match status" value="1"/>
</dbReference>
<proteinExistence type="predicted"/>
<accession>A0A6P5WX85</accession>
<evidence type="ECO:0000256" key="1">
    <source>
        <dbReference type="SAM" id="Phobius"/>
    </source>
</evidence>
<dbReference type="PANTHER" id="PTHR31325">
    <property type="entry name" value="OS01G0798800 PROTEIN-RELATED"/>
    <property type="match status" value="1"/>
</dbReference>
<dbReference type="GeneID" id="111278356"/>
<dbReference type="KEGG" id="dzi:111278356"/>
<evidence type="ECO:0000313" key="4">
    <source>
        <dbReference type="RefSeq" id="XP_022720750.1"/>
    </source>
</evidence>
<feature type="transmembrane region" description="Helical" evidence="1">
    <location>
        <begin position="6"/>
        <end position="22"/>
    </location>
</feature>
<keyword evidence="1" id="KW-1133">Transmembrane helix</keyword>
<dbReference type="RefSeq" id="XP_022720750.1">
    <property type="nucleotide sequence ID" value="XM_022865015.1"/>
</dbReference>
<name>A0A6P5WX85_DURZI</name>
<reference evidence="4" key="1">
    <citation type="submission" date="2025-08" db="UniProtKB">
        <authorList>
            <consortium name="RefSeq"/>
        </authorList>
    </citation>
    <scope>IDENTIFICATION</scope>
    <source>
        <tissue evidence="4">Fruit stalk</tissue>
    </source>
</reference>
<organism evidence="3 4">
    <name type="scientific">Durio zibethinus</name>
    <name type="common">Durian</name>
    <dbReference type="NCBI Taxonomy" id="66656"/>
    <lineage>
        <taxon>Eukaryota</taxon>
        <taxon>Viridiplantae</taxon>
        <taxon>Streptophyta</taxon>
        <taxon>Embryophyta</taxon>
        <taxon>Tracheophyta</taxon>
        <taxon>Spermatophyta</taxon>
        <taxon>Magnoliopsida</taxon>
        <taxon>eudicotyledons</taxon>
        <taxon>Gunneridae</taxon>
        <taxon>Pentapetalae</taxon>
        <taxon>rosids</taxon>
        <taxon>malvids</taxon>
        <taxon>Malvales</taxon>
        <taxon>Malvaceae</taxon>
        <taxon>Helicteroideae</taxon>
        <taxon>Durio</taxon>
    </lineage>
</organism>
<feature type="transmembrane region" description="Helical" evidence="1">
    <location>
        <begin position="264"/>
        <end position="285"/>
    </location>
</feature>
<dbReference type="Pfam" id="PF04578">
    <property type="entry name" value="DUF594"/>
    <property type="match status" value="1"/>
</dbReference>